<dbReference type="EMBL" id="JAMGBD010000002">
    <property type="protein sequence ID" value="MCL6684469.1"/>
    <property type="molecule type" value="Genomic_DNA"/>
</dbReference>
<proteinExistence type="predicted"/>
<gene>
    <name evidence="1" type="ORF">LZ536_11250</name>
</gene>
<protein>
    <recommendedName>
        <fullName evidence="3">Restriction endonuclease</fullName>
    </recommendedName>
</protein>
<sequence length="293" mass="33471">MFDDIPEELNQWVLNAPEELREPYAFGNLAIQAVIAFYLGKLLDRKAAFLDFPDNSPGRIPWQQTIRLTQIAQALFVLRRQPGFREVCRRLGTREDMRSAAFEAFAAQMFGERGFSVMARPETGRLGEDFDFAVRADDGMEINVEATSLTVRSFSEGTIMSALRKKRSQLPNDKPAVIVCFLPGTWREQIGDLVGVLTPIALRFLRGTKRINHLVFCEDLMSPFEKGGSASFHIIGFRNHFVRFAAPRLDRMIVERLWNDKEVTEFLSSETPEGFSGSSELFHWIEWLKCRLA</sequence>
<organism evidence="1 2">
    <name type="scientific">Sphingomonas alba</name>
    <dbReference type="NCBI Taxonomy" id="2908208"/>
    <lineage>
        <taxon>Bacteria</taxon>
        <taxon>Pseudomonadati</taxon>
        <taxon>Pseudomonadota</taxon>
        <taxon>Alphaproteobacteria</taxon>
        <taxon>Sphingomonadales</taxon>
        <taxon>Sphingomonadaceae</taxon>
        <taxon>Sphingomonas</taxon>
    </lineage>
</organism>
<comment type="caution">
    <text evidence="1">The sequence shown here is derived from an EMBL/GenBank/DDBJ whole genome shotgun (WGS) entry which is preliminary data.</text>
</comment>
<name>A0ABT0RP90_9SPHN</name>
<dbReference type="RefSeq" id="WP_249848876.1">
    <property type="nucleotide sequence ID" value="NZ_JAMGBD010000002.1"/>
</dbReference>
<accession>A0ABT0RP90</accession>
<evidence type="ECO:0000313" key="2">
    <source>
        <dbReference type="Proteomes" id="UP001165363"/>
    </source>
</evidence>
<evidence type="ECO:0008006" key="3">
    <source>
        <dbReference type="Google" id="ProtNLM"/>
    </source>
</evidence>
<dbReference type="Proteomes" id="UP001165363">
    <property type="component" value="Unassembled WGS sequence"/>
</dbReference>
<keyword evidence="2" id="KW-1185">Reference proteome</keyword>
<evidence type="ECO:0000313" key="1">
    <source>
        <dbReference type="EMBL" id="MCL6684469.1"/>
    </source>
</evidence>
<reference evidence="1" key="1">
    <citation type="submission" date="2022-05" db="EMBL/GenBank/DDBJ databases">
        <authorList>
            <person name="Jo J.-H."/>
            <person name="Im W.-T."/>
        </authorList>
    </citation>
    <scope>NUCLEOTIDE SEQUENCE</scope>
    <source>
        <strain evidence="1">SE158</strain>
    </source>
</reference>